<proteinExistence type="predicted"/>
<name>A0A0E9RPL3_ANGAN</name>
<dbReference type="AlphaFoldDB" id="A0A0E9RPL3"/>
<dbReference type="EMBL" id="GBXM01077523">
    <property type="protein sequence ID" value="JAH31054.1"/>
    <property type="molecule type" value="Transcribed_RNA"/>
</dbReference>
<organism evidence="1">
    <name type="scientific">Anguilla anguilla</name>
    <name type="common">European freshwater eel</name>
    <name type="synonym">Muraena anguilla</name>
    <dbReference type="NCBI Taxonomy" id="7936"/>
    <lineage>
        <taxon>Eukaryota</taxon>
        <taxon>Metazoa</taxon>
        <taxon>Chordata</taxon>
        <taxon>Craniata</taxon>
        <taxon>Vertebrata</taxon>
        <taxon>Euteleostomi</taxon>
        <taxon>Actinopterygii</taxon>
        <taxon>Neopterygii</taxon>
        <taxon>Teleostei</taxon>
        <taxon>Anguilliformes</taxon>
        <taxon>Anguillidae</taxon>
        <taxon>Anguilla</taxon>
    </lineage>
</organism>
<protein>
    <submittedName>
        <fullName evidence="1">Uncharacterized protein</fullName>
    </submittedName>
</protein>
<accession>A0A0E9RPL3</accession>
<evidence type="ECO:0000313" key="1">
    <source>
        <dbReference type="EMBL" id="JAH31054.1"/>
    </source>
</evidence>
<sequence>MYDTLKRESLGFRILFHVIQAACDPPLCVLLWEGKQDR</sequence>
<reference evidence="1" key="2">
    <citation type="journal article" date="2015" name="Fish Shellfish Immunol.">
        <title>Early steps in the European eel (Anguilla anguilla)-Vibrio vulnificus interaction in the gills: Role of the RtxA13 toxin.</title>
        <authorList>
            <person name="Callol A."/>
            <person name="Pajuelo D."/>
            <person name="Ebbesson L."/>
            <person name="Teles M."/>
            <person name="MacKenzie S."/>
            <person name="Amaro C."/>
        </authorList>
    </citation>
    <scope>NUCLEOTIDE SEQUENCE</scope>
</reference>
<reference evidence="1" key="1">
    <citation type="submission" date="2014-11" db="EMBL/GenBank/DDBJ databases">
        <authorList>
            <person name="Amaro Gonzalez C."/>
        </authorList>
    </citation>
    <scope>NUCLEOTIDE SEQUENCE</scope>
</reference>